<comment type="caution">
    <text evidence="12">The sequence shown here is derived from an EMBL/GenBank/DDBJ whole genome shotgun (WGS) entry which is preliminary data.</text>
</comment>
<evidence type="ECO:0000256" key="8">
    <source>
        <dbReference type="ARBA" id="ARBA00023136"/>
    </source>
</evidence>
<proteinExistence type="inferred from homology"/>
<name>A0A7J7JCK3_BUGNE</name>
<evidence type="ECO:0000313" key="12">
    <source>
        <dbReference type="EMBL" id="KAF6023767.1"/>
    </source>
</evidence>
<evidence type="ECO:0000256" key="2">
    <source>
        <dbReference type="ARBA" id="ARBA00008661"/>
    </source>
</evidence>
<keyword evidence="6" id="KW-0735">Signal-anchor</keyword>
<keyword evidence="8 10" id="KW-0472">Membrane</keyword>
<evidence type="ECO:0000256" key="9">
    <source>
        <dbReference type="ARBA" id="ARBA00037847"/>
    </source>
</evidence>
<protein>
    <submittedName>
        <fullName evidence="12">MFNG</fullName>
    </submittedName>
</protein>
<dbReference type="Gene3D" id="3.90.550.50">
    <property type="match status" value="1"/>
</dbReference>
<feature type="domain" description="Fringe-like glycosyltransferase" evidence="11">
    <location>
        <begin position="102"/>
        <end position="356"/>
    </location>
</feature>
<feature type="transmembrane region" description="Helical" evidence="10">
    <location>
        <begin position="9"/>
        <end position="28"/>
    </location>
</feature>
<evidence type="ECO:0000256" key="6">
    <source>
        <dbReference type="ARBA" id="ARBA00022968"/>
    </source>
</evidence>
<evidence type="ECO:0000256" key="10">
    <source>
        <dbReference type="SAM" id="Phobius"/>
    </source>
</evidence>
<dbReference type="OrthoDB" id="8959630at2759"/>
<sequence length="379" mass="43051">MYYHLRRTVFGVIFLCITVFVLVEFLLVDDLPLATPTYDAKHLKLLKDYKARRTKKSRKVMVIGPTLYATSNDIKIRGEVNIDQLNAVDIEAAVQLSGDNTSTSIDDLFIGVKSSGKFHKVRLPLLLDTWIPFARQATFLITDVDDEEVKAEFEPDHYHVSRCSSSHHRVGLVCKVSVAYDLYILKPRRWFCMADDDTYINIPNLVYTLAQYDHTKDWYIGKPSLKYPIRVNINNRKESFWFLTGGAGYCISQSLALKMIPYARGGKLRELANSIRIPDDVAVGYIINSILAVDITRVPTFHSHLEGLWRISPYQLKDQVTLSYGEFSSSGRRVTSNVVNTGGIIPTFPPPTDPTRLRSVHCYLYPNARECSRFGIASL</sequence>
<keyword evidence="3" id="KW-0328">Glycosyltransferase</keyword>
<dbReference type="EMBL" id="VXIV02002667">
    <property type="protein sequence ID" value="KAF6023767.1"/>
    <property type="molecule type" value="Genomic_DNA"/>
</dbReference>
<evidence type="ECO:0000256" key="7">
    <source>
        <dbReference type="ARBA" id="ARBA00022989"/>
    </source>
</evidence>
<dbReference type="InterPro" id="IPR003378">
    <property type="entry name" value="Fringe-like_glycosylTrfase"/>
</dbReference>
<evidence type="ECO:0000256" key="1">
    <source>
        <dbReference type="ARBA" id="ARBA00004606"/>
    </source>
</evidence>
<comment type="similarity">
    <text evidence="2">Belongs to the glycosyltransferase 31 family.</text>
</comment>
<organism evidence="12 13">
    <name type="scientific">Bugula neritina</name>
    <name type="common">Brown bryozoan</name>
    <name type="synonym">Sertularia neritina</name>
    <dbReference type="NCBI Taxonomy" id="10212"/>
    <lineage>
        <taxon>Eukaryota</taxon>
        <taxon>Metazoa</taxon>
        <taxon>Spiralia</taxon>
        <taxon>Lophotrochozoa</taxon>
        <taxon>Bryozoa</taxon>
        <taxon>Gymnolaemata</taxon>
        <taxon>Cheilostomatida</taxon>
        <taxon>Flustrina</taxon>
        <taxon>Buguloidea</taxon>
        <taxon>Bugulidae</taxon>
        <taxon>Bugula</taxon>
    </lineage>
</organism>
<dbReference type="GO" id="GO:0016757">
    <property type="term" value="F:glycosyltransferase activity"/>
    <property type="evidence" value="ECO:0007669"/>
    <property type="project" value="UniProtKB-KW"/>
</dbReference>
<accession>A0A7J7JCK3</accession>
<reference evidence="12" key="1">
    <citation type="submission" date="2020-06" db="EMBL/GenBank/DDBJ databases">
        <title>Draft genome of Bugula neritina, a colonial animal packing powerful symbionts and potential medicines.</title>
        <authorList>
            <person name="Rayko M."/>
        </authorList>
    </citation>
    <scope>NUCLEOTIDE SEQUENCE [LARGE SCALE GENOMIC DNA]</scope>
    <source>
        <strain evidence="12">Kwan_BN1</strain>
    </source>
</reference>
<evidence type="ECO:0000313" key="13">
    <source>
        <dbReference type="Proteomes" id="UP000593567"/>
    </source>
</evidence>
<evidence type="ECO:0000256" key="3">
    <source>
        <dbReference type="ARBA" id="ARBA00022676"/>
    </source>
</evidence>
<evidence type="ECO:0000256" key="5">
    <source>
        <dbReference type="ARBA" id="ARBA00022692"/>
    </source>
</evidence>
<gene>
    <name evidence="12" type="ORF">EB796_017941</name>
</gene>
<dbReference type="Pfam" id="PF02434">
    <property type="entry name" value="Fringe"/>
    <property type="match status" value="1"/>
</dbReference>
<evidence type="ECO:0000256" key="4">
    <source>
        <dbReference type="ARBA" id="ARBA00022679"/>
    </source>
</evidence>
<dbReference type="GO" id="GO:0012505">
    <property type="term" value="C:endomembrane system"/>
    <property type="evidence" value="ECO:0007669"/>
    <property type="project" value="UniProtKB-SubCell"/>
</dbReference>
<dbReference type="PANTHER" id="PTHR10811">
    <property type="entry name" value="FRINGE-RELATED"/>
    <property type="match status" value="1"/>
</dbReference>
<dbReference type="Proteomes" id="UP000593567">
    <property type="component" value="Unassembled WGS sequence"/>
</dbReference>
<keyword evidence="5 10" id="KW-0812">Transmembrane</keyword>
<keyword evidence="7 10" id="KW-1133">Transmembrane helix</keyword>
<keyword evidence="13" id="KW-1185">Reference proteome</keyword>
<keyword evidence="4" id="KW-0808">Transferase</keyword>
<dbReference type="AlphaFoldDB" id="A0A7J7JCK3"/>
<comment type="subcellular location">
    <subcellularLocation>
        <location evidence="9">Endomembrane system</location>
        <topology evidence="9">Single-pass membrane protein</topology>
    </subcellularLocation>
    <subcellularLocation>
        <location evidence="1">Membrane</location>
        <topology evidence="1">Single-pass type II membrane protein</topology>
    </subcellularLocation>
</comment>
<evidence type="ECO:0000259" key="11">
    <source>
        <dbReference type="Pfam" id="PF02434"/>
    </source>
</evidence>
<dbReference type="GO" id="GO:0016020">
    <property type="term" value="C:membrane"/>
    <property type="evidence" value="ECO:0007669"/>
    <property type="project" value="UniProtKB-SubCell"/>
</dbReference>